<dbReference type="InterPro" id="IPR036962">
    <property type="entry name" value="Glyco_hydro_3_N_sf"/>
</dbReference>
<keyword evidence="6 7" id="KW-0326">Glycosidase</keyword>
<gene>
    <name evidence="9" type="ORF">WFA24289_00512</name>
</gene>
<dbReference type="PANTHER" id="PTHR30620">
    <property type="entry name" value="PERIPLASMIC BETA-GLUCOSIDASE-RELATED"/>
    <property type="match status" value="1"/>
</dbReference>
<accession>A0ABM8Z613</accession>
<keyword evidence="4" id="KW-0732">Signal</keyword>
<dbReference type="InterPro" id="IPR013783">
    <property type="entry name" value="Ig-like_fold"/>
</dbReference>
<protein>
    <recommendedName>
        <fullName evidence="3">beta-glucosidase</fullName>
        <ecNumber evidence="3">3.2.1.21</ecNumber>
    </recommendedName>
</protein>
<keyword evidence="5 7" id="KW-0378">Hydrolase</keyword>
<dbReference type="PRINTS" id="PR00133">
    <property type="entry name" value="GLHYDRLASE3"/>
</dbReference>
<evidence type="ECO:0000256" key="1">
    <source>
        <dbReference type="ARBA" id="ARBA00000448"/>
    </source>
</evidence>
<dbReference type="GO" id="GO:0016798">
    <property type="term" value="F:hydrolase activity, acting on glycosyl bonds"/>
    <property type="evidence" value="ECO:0007669"/>
    <property type="project" value="UniProtKB-KW"/>
</dbReference>
<evidence type="ECO:0000256" key="4">
    <source>
        <dbReference type="ARBA" id="ARBA00022729"/>
    </source>
</evidence>
<evidence type="ECO:0000256" key="5">
    <source>
        <dbReference type="ARBA" id="ARBA00022801"/>
    </source>
</evidence>
<reference evidence="9 10" key="1">
    <citation type="submission" date="2021-11" db="EMBL/GenBank/DDBJ databases">
        <authorList>
            <person name="Depoorter E."/>
        </authorList>
    </citation>
    <scope>NUCLEOTIDE SEQUENCE [LARGE SCALE GENOMIC DNA]</scope>
    <source>
        <strain evidence="9 10">LMG 24289</strain>
    </source>
</reference>
<comment type="similarity">
    <text evidence="2 7">Belongs to the glycosyl hydrolase 3 family.</text>
</comment>
<dbReference type="Proteomes" id="UP000789707">
    <property type="component" value="Unassembled WGS sequence"/>
</dbReference>
<dbReference type="InterPro" id="IPR051915">
    <property type="entry name" value="Cellulose_Degrad_GH3"/>
</dbReference>
<evidence type="ECO:0000313" key="9">
    <source>
        <dbReference type="EMBL" id="CAH0416213.1"/>
    </source>
</evidence>
<dbReference type="Gene3D" id="3.40.50.1700">
    <property type="entry name" value="Glycoside hydrolase family 3 C-terminal domain"/>
    <property type="match status" value="1"/>
</dbReference>
<dbReference type="Gene3D" id="3.20.20.300">
    <property type="entry name" value="Glycoside hydrolase, family 3, N-terminal domain"/>
    <property type="match status" value="1"/>
</dbReference>
<dbReference type="SUPFAM" id="SSF52279">
    <property type="entry name" value="Beta-D-glucan exohydrolase, C-terminal domain"/>
    <property type="match status" value="1"/>
</dbReference>
<dbReference type="EC" id="3.2.1.21" evidence="3"/>
<comment type="caution">
    <text evidence="9">The sequence shown here is derived from an EMBL/GenBank/DDBJ whole genome shotgun (WGS) entry which is preliminary data.</text>
</comment>
<dbReference type="PANTHER" id="PTHR30620:SF16">
    <property type="entry name" value="LYSOSOMAL BETA GLUCOSIDASE"/>
    <property type="match status" value="1"/>
</dbReference>
<evidence type="ECO:0000313" key="10">
    <source>
        <dbReference type="Proteomes" id="UP000789707"/>
    </source>
</evidence>
<dbReference type="InterPro" id="IPR019800">
    <property type="entry name" value="Glyco_hydro_3_AS"/>
</dbReference>
<proteinExistence type="inferred from homology"/>
<dbReference type="Pfam" id="PF01915">
    <property type="entry name" value="Glyco_hydro_3_C"/>
    <property type="match status" value="1"/>
</dbReference>
<keyword evidence="10" id="KW-1185">Reference proteome</keyword>
<evidence type="ECO:0000256" key="2">
    <source>
        <dbReference type="ARBA" id="ARBA00005336"/>
    </source>
</evidence>
<comment type="catalytic activity">
    <reaction evidence="1">
        <text>Hydrolysis of terminal, non-reducing beta-D-glucosyl residues with release of beta-D-glucose.</text>
        <dbReference type="EC" id="3.2.1.21"/>
    </reaction>
</comment>
<dbReference type="InterPro" id="IPR036881">
    <property type="entry name" value="Glyco_hydro_3_C_sf"/>
</dbReference>
<dbReference type="PROSITE" id="PS00775">
    <property type="entry name" value="GLYCOSYL_HYDROL_F3"/>
    <property type="match status" value="1"/>
</dbReference>
<evidence type="ECO:0000259" key="8">
    <source>
        <dbReference type="SMART" id="SM01217"/>
    </source>
</evidence>
<dbReference type="InterPro" id="IPR017853">
    <property type="entry name" value="GH"/>
</dbReference>
<dbReference type="SUPFAM" id="SSF51445">
    <property type="entry name" value="(Trans)glycosidases"/>
    <property type="match status" value="1"/>
</dbReference>
<name>A0ABM8Z613_9LACO</name>
<dbReference type="InterPro" id="IPR026891">
    <property type="entry name" value="Fn3-like"/>
</dbReference>
<evidence type="ECO:0000256" key="3">
    <source>
        <dbReference type="ARBA" id="ARBA00012744"/>
    </source>
</evidence>
<feature type="domain" description="Fibronectin type III-like" evidence="8">
    <location>
        <begin position="657"/>
        <end position="725"/>
    </location>
</feature>
<dbReference type="InterPro" id="IPR002772">
    <property type="entry name" value="Glyco_hydro_3_C"/>
</dbReference>
<sequence length="738" mass="79453">MEDARLTQLISEMTLAEKIGQLVQLTPGFFGAEYGDVVTGPELNIKMEHVDIWETGSVLNLSGKGTLDQLQKTYLQKSRLKIPLLFMNDMIYGYKNVFPIPLALAGSHDEQLLESIGAFLAQEAAADGVHVVFTPMLDVVRDPRWGRVMESPGEDVHTVAAYGRSLVTGLQGNLSRDAKIDLHHVAACIKHYAAYGAVEAGREYTAADLSQYSLLNTYLPGYLAAVEAGVKLVMTAFTVVNGMPASVDNWLLGEVLRKQAAFNGVVISDYNALNELITMGYRDDDLAAAKAALSAGVDIDMMATIFANGITKLIAAEALDEALVDQAVLRVLRLKNDLGLFENPYRGFDNLGSEEEFTQLSQRATVESSVLLKNDAAQLPLASGEQVALIGPFANSPLTLGLWGSINADFSKVKTLKAALEAAHDDFTYAKGFNMYDAKVTATEMGSQFAKAESEAAQTDAELAAEALAVAASADKIVLTIGEDFLQSGEAASKTNLHLAPTQVSLIKALHALGKPMIGVIYTGRPLVLTDVEKYFDALLLVWFPGTNGGLAIREMLFGAATPSGKLAMSWPRSVGQIPLHYDSLPTGRPLTTANANERFVSKYIDCDNTPLYPFGHGLSYGQNNITCELTKITFNHAAATIELTCQVNSDTVAVEDVLQVYLQQPKQAAVILPTQKLVATKRISQQANHALTISVPLAELGYYDNQGTQHLDDGAYTFEVGLSSANLLTSGTVTVTQ</sequence>
<dbReference type="RefSeq" id="WP_230096273.1">
    <property type="nucleotide sequence ID" value="NZ_CAKKNS010000001.1"/>
</dbReference>
<dbReference type="InterPro" id="IPR001764">
    <property type="entry name" value="Glyco_hydro_3_N"/>
</dbReference>
<dbReference type="EMBL" id="CAKKNS010000001">
    <property type="protein sequence ID" value="CAH0416213.1"/>
    <property type="molecule type" value="Genomic_DNA"/>
</dbReference>
<dbReference type="Gene3D" id="2.60.40.10">
    <property type="entry name" value="Immunoglobulins"/>
    <property type="match status" value="1"/>
</dbReference>
<dbReference type="Pfam" id="PF00933">
    <property type="entry name" value="Glyco_hydro_3"/>
    <property type="match status" value="1"/>
</dbReference>
<dbReference type="SMART" id="SM01217">
    <property type="entry name" value="Fn3_like"/>
    <property type="match status" value="1"/>
</dbReference>
<evidence type="ECO:0000256" key="6">
    <source>
        <dbReference type="ARBA" id="ARBA00023295"/>
    </source>
</evidence>
<organism evidence="9 10">
    <name type="scientific">Periweissella fabaria</name>
    <dbReference type="NCBI Taxonomy" id="546157"/>
    <lineage>
        <taxon>Bacteria</taxon>
        <taxon>Bacillati</taxon>
        <taxon>Bacillota</taxon>
        <taxon>Bacilli</taxon>
        <taxon>Lactobacillales</taxon>
        <taxon>Lactobacillaceae</taxon>
        <taxon>Periweissella</taxon>
    </lineage>
</organism>
<evidence type="ECO:0000256" key="7">
    <source>
        <dbReference type="RuleBase" id="RU361161"/>
    </source>
</evidence>